<dbReference type="Gene3D" id="3.80.10.10">
    <property type="entry name" value="Ribonuclease Inhibitor"/>
    <property type="match status" value="3"/>
</dbReference>
<evidence type="ECO:0000256" key="1">
    <source>
        <dbReference type="ARBA" id="ARBA00022737"/>
    </source>
</evidence>
<dbReference type="InterPro" id="IPR001611">
    <property type="entry name" value="Leu-rich_rpt"/>
</dbReference>
<dbReference type="Proteomes" id="UP000001396">
    <property type="component" value="Unassembled WGS sequence"/>
</dbReference>
<comment type="caution">
    <text evidence="3">The sequence shown here is derived from an EMBL/GenBank/DDBJ whole genome shotgun (WGS) entry which is preliminary data.</text>
</comment>
<dbReference type="RefSeq" id="XP_020434003.1">
    <property type="nucleotide sequence ID" value="XM_020576014.1"/>
</dbReference>
<gene>
    <name evidence="3" type="primary">dlrA</name>
    <name evidence="3" type="ORF">PPL_05118</name>
</gene>
<reference evidence="3 4" key="1">
    <citation type="journal article" date="2011" name="Genome Res.">
        <title>Phylogeny-wide analysis of social amoeba genomes highlights ancient origins for complex intercellular communication.</title>
        <authorList>
            <person name="Heidel A.J."/>
            <person name="Lawal H.M."/>
            <person name="Felder M."/>
            <person name="Schilde C."/>
            <person name="Helps N.R."/>
            <person name="Tunggal B."/>
            <person name="Rivero F."/>
            <person name="John U."/>
            <person name="Schleicher M."/>
            <person name="Eichinger L."/>
            <person name="Platzer M."/>
            <person name="Noegel A.A."/>
            <person name="Schaap P."/>
            <person name="Gloeckner G."/>
        </authorList>
    </citation>
    <scope>NUCLEOTIDE SEQUENCE [LARGE SCALE GENOMIC DNA]</scope>
    <source>
        <strain evidence="4">ATCC 26659 / Pp 5 / PN500</strain>
    </source>
</reference>
<dbReference type="PANTHER" id="PTHR24111:SF0">
    <property type="entry name" value="LEUCINE-RICH REPEAT-CONTAINING PROTEIN"/>
    <property type="match status" value="1"/>
</dbReference>
<keyword evidence="1" id="KW-0677">Repeat</keyword>
<dbReference type="AlphaFoldDB" id="D3B9H4"/>
<evidence type="ECO:0000313" key="4">
    <source>
        <dbReference type="Proteomes" id="UP000001396"/>
    </source>
</evidence>
<feature type="region of interest" description="Disordered" evidence="2">
    <location>
        <begin position="114"/>
        <end position="154"/>
    </location>
</feature>
<dbReference type="PANTHER" id="PTHR24111">
    <property type="entry name" value="LEUCINE-RICH REPEAT-CONTAINING PROTEIN 34"/>
    <property type="match status" value="1"/>
</dbReference>
<dbReference type="InParanoid" id="D3B9H4"/>
<dbReference type="Pfam" id="PF13516">
    <property type="entry name" value="LRR_6"/>
    <property type="match status" value="8"/>
</dbReference>
<dbReference type="GeneID" id="31360604"/>
<dbReference type="SMART" id="SM00368">
    <property type="entry name" value="LRR_RI"/>
    <property type="match status" value="10"/>
</dbReference>
<dbReference type="InterPro" id="IPR032675">
    <property type="entry name" value="LRR_dom_sf"/>
</dbReference>
<accession>D3B9H4</accession>
<keyword evidence="4" id="KW-1185">Reference proteome</keyword>
<evidence type="ECO:0000313" key="3">
    <source>
        <dbReference type="EMBL" id="EFA81886.1"/>
    </source>
</evidence>
<dbReference type="OMA" id="THNNINQ"/>
<dbReference type="InterPro" id="IPR052201">
    <property type="entry name" value="LRR-containing_regulator"/>
</dbReference>
<proteinExistence type="predicted"/>
<name>D3B9H4_HETP5</name>
<protein>
    <submittedName>
        <fullName evidence="3">DeliriumA</fullName>
    </submittedName>
</protein>
<evidence type="ECO:0000256" key="2">
    <source>
        <dbReference type="SAM" id="MobiDB-lite"/>
    </source>
</evidence>
<sequence>MQNYHQQMNNVEQHPYYYMQQGQDQNPNGQPDHINIKKDDSISDQAASYSAHHNGGANTLADLSDLTDKSVLLKHENILHHDKDSTAKMEPQDPSILQQLGYQQQQQHMSNIIHSSSSPLSNNTPITTSTTTSSHGNIGQLQQSGNSPQQQSQQQPLVYEIPDILLAPGTRSPYIQELTDSIISIILGKAHKDEPISQVYTNIASVCRQWHRLSVDRITNYCYHLPPDKKITNFFSNIAHNKFPNLHTLQFKVLTPTLFDVTSFVKMILIDNKLITTLELSQNGIGNKAATCIGTCLVNNTTITHLNLSFNSIGNEGAEEISKALGTNKTLTHLDLSQNCIGLKGSKALSTAIQTTKTLHILNLSKNRFGTKGIDVIADSIGKNTCLLNIDFSRNEISEKNAKIIGDVIKNHPTLQSLNFCDTSLKSDSMKYISEGIQASQTLNSIDLSRNEFGYKGSKSLAVALQHSNSLAFLDLCGNDIGDKGAIPIAEALADNKSLTNLSLAFNNIGTQAAQQLGAAIKVNNSLVSLDISINAEIGPIGATSISEGLCYNKRLTQQIILTHNNINQQGVQTMKDTLEQVFVVTFDSYIYPPNSQTILSNLYITRPNHIVCKVTI</sequence>
<dbReference type="STRING" id="670386.D3B9H4"/>
<dbReference type="SUPFAM" id="SSF52047">
    <property type="entry name" value="RNI-like"/>
    <property type="match status" value="1"/>
</dbReference>
<dbReference type="EMBL" id="ADBJ01000022">
    <property type="protein sequence ID" value="EFA81886.1"/>
    <property type="molecule type" value="Genomic_DNA"/>
</dbReference>
<organism evidence="3 4">
    <name type="scientific">Heterostelium pallidum (strain ATCC 26659 / Pp 5 / PN500)</name>
    <name type="common">Cellular slime mold</name>
    <name type="synonym">Polysphondylium pallidum</name>
    <dbReference type="NCBI Taxonomy" id="670386"/>
    <lineage>
        <taxon>Eukaryota</taxon>
        <taxon>Amoebozoa</taxon>
        <taxon>Evosea</taxon>
        <taxon>Eumycetozoa</taxon>
        <taxon>Dictyostelia</taxon>
        <taxon>Acytosteliales</taxon>
        <taxon>Acytosteliaceae</taxon>
        <taxon>Heterostelium</taxon>
    </lineage>
</organism>